<dbReference type="InterPro" id="IPR004752">
    <property type="entry name" value="AmpG_permease/AT-1"/>
</dbReference>
<dbReference type="PANTHER" id="PTHR12778:SF10">
    <property type="entry name" value="MAJOR FACILITATOR SUPERFAMILY DOMAIN-CONTAINING PROTEIN 3"/>
    <property type="match status" value="1"/>
</dbReference>
<dbReference type="InterPro" id="IPR011701">
    <property type="entry name" value="MFS"/>
</dbReference>
<evidence type="ECO:0000256" key="2">
    <source>
        <dbReference type="ARBA" id="ARBA00022448"/>
    </source>
</evidence>
<accession>A0A4P6KVG3</accession>
<feature type="transmembrane region" description="Helical" evidence="6">
    <location>
        <begin position="314"/>
        <end position="334"/>
    </location>
</feature>
<dbReference type="PANTHER" id="PTHR12778">
    <property type="entry name" value="SOLUTE CARRIER FAMILY 33 ACETYL-COA TRANSPORTER -RELATED"/>
    <property type="match status" value="1"/>
</dbReference>
<protein>
    <submittedName>
        <fullName evidence="7">MFS transporter</fullName>
    </submittedName>
</protein>
<keyword evidence="3 6" id="KW-0812">Transmembrane</keyword>
<evidence type="ECO:0000256" key="6">
    <source>
        <dbReference type="SAM" id="Phobius"/>
    </source>
</evidence>
<comment type="subcellular location">
    <subcellularLocation>
        <location evidence="1">Membrane</location>
        <topology evidence="1">Multi-pass membrane protein</topology>
    </subcellularLocation>
</comment>
<evidence type="ECO:0000313" key="8">
    <source>
        <dbReference type="Proteomes" id="UP000290637"/>
    </source>
</evidence>
<dbReference type="Pfam" id="PF07690">
    <property type="entry name" value="MFS_1"/>
    <property type="match status" value="1"/>
</dbReference>
<dbReference type="InterPro" id="IPR036259">
    <property type="entry name" value="MFS_trans_sf"/>
</dbReference>
<dbReference type="GO" id="GO:0016020">
    <property type="term" value="C:membrane"/>
    <property type="evidence" value="ECO:0007669"/>
    <property type="project" value="UniProtKB-SubCell"/>
</dbReference>
<organism evidence="7 8">
    <name type="scientific">Pseudoduganella lutea</name>
    <dbReference type="NCBI Taxonomy" id="321985"/>
    <lineage>
        <taxon>Bacteria</taxon>
        <taxon>Pseudomonadati</taxon>
        <taxon>Pseudomonadota</taxon>
        <taxon>Betaproteobacteria</taxon>
        <taxon>Burkholderiales</taxon>
        <taxon>Oxalobacteraceae</taxon>
        <taxon>Telluria group</taxon>
        <taxon>Pseudoduganella</taxon>
    </lineage>
</organism>
<dbReference type="SUPFAM" id="SSF103473">
    <property type="entry name" value="MFS general substrate transporter"/>
    <property type="match status" value="1"/>
</dbReference>
<evidence type="ECO:0000256" key="1">
    <source>
        <dbReference type="ARBA" id="ARBA00004141"/>
    </source>
</evidence>
<feature type="transmembrane region" description="Helical" evidence="6">
    <location>
        <begin position="285"/>
        <end position="307"/>
    </location>
</feature>
<sequence length="450" mass="47904">MPNAAPPVKPASSQGRNPPFWVPSLYFAQGLPYFAVALIAGLMFKSLGVANEDIAHWTAYIGAAWVFKPLWSPFLELAPSKKAVVVTFQLLGGACLGLVALALHLPMWLAASVAMLGLVAISSATHDIACDGLYIASLTKKQQAQYAGWTGTFFNAGRFISLGGLVILAGQLEKSQGVTAAWTIIFLILAGTMISLGLYHAWSLPTAPNAVATDGTGADRTAAGIARTLREVIVDYLNKPGIWVSILFIILFRAGEAQVQTIGPLFLRDAIDKGGLGLSTAEVGIVYGTSGTVAFIIGSIAGGYFTSWLGLRRAILPLILAVNLPNLVFWYLSTWHPHDLVIVGAALSAEMFGYGFGFVGIILYMMQVVAPGKYTTAHYAFSTGIMQLGFVLFKWVSGDIQAALGYQRFFVWVLVAAIPVAILSQFIPMESRVAEDAEQPAGEAPATAAQ</sequence>
<feature type="transmembrane region" description="Helical" evidence="6">
    <location>
        <begin position="20"/>
        <end position="42"/>
    </location>
</feature>
<gene>
    <name evidence="7" type="ORF">EWM63_06460</name>
</gene>
<dbReference type="KEGG" id="plue:EWM63_06460"/>
<feature type="transmembrane region" description="Helical" evidence="6">
    <location>
        <begin position="146"/>
        <end position="168"/>
    </location>
</feature>
<keyword evidence="5 6" id="KW-0472">Membrane</keyword>
<feature type="transmembrane region" description="Helical" evidence="6">
    <location>
        <begin position="180"/>
        <end position="202"/>
    </location>
</feature>
<reference evidence="7 8" key="1">
    <citation type="submission" date="2019-02" db="EMBL/GenBank/DDBJ databases">
        <title>Draft Genome Sequences of Six Type Strains of the Genus Massilia.</title>
        <authorList>
            <person name="Miess H."/>
            <person name="Frediansyhah A."/>
            <person name="Gross H."/>
        </authorList>
    </citation>
    <scope>NUCLEOTIDE SEQUENCE [LARGE SCALE GENOMIC DNA]</scope>
    <source>
        <strain evidence="7 8">DSM 17473</strain>
    </source>
</reference>
<keyword evidence="4 6" id="KW-1133">Transmembrane helix</keyword>
<proteinExistence type="predicted"/>
<feature type="transmembrane region" description="Helical" evidence="6">
    <location>
        <begin position="409"/>
        <end position="427"/>
    </location>
</feature>
<dbReference type="RefSeq" id="WP_130185789.1">
    <property type="nucleotide sequence ID" value="NZ_CP035913.1"/>
</dbReference>
<dbReference type="Proteomes" id="UP000290637">
    <property type="component" value="Chromosome"/>
</dbReference>
<keyword evidence="2" id="KW-0813">Transport</keyword>
<dbReference type="EMBL" id="CP035913">
    <property type="protein sequence ID" value="QBE62655.1"/>
    <property type="molecule type" value="Genomic_DNA"/>
</dbReference>
<evidence type="ECO:0000256" key="5">
    <source>
        <dbReference type="ARBA" id="ARBA00023136"/>
    </source>
</evidence>
<keyword evidence="8" id="KW-1185">Reference proteome</keyword>
<dbReference type="Gene3D" id="1.20.1250.20">
    <property type="entry name" value="MFS general substrate transporter like domains"/>
    <property type="match status" value="1"/>
</dbReference>
<evidence type="ECO:0000256" key="4">
    <source>
        <dbReference type="ARBA" id="ARBA00022989"/>
    </source>
</evidence>
<dbReference type="AlphaFoldDB" id="A0A4P6KVG3"/>
<feature type="transmembrane region" description="Helical" evidence="6">
    <location>
        <begin position="377"/>
        <end position="397"/>
    </location>
</feature>
<name>A0A4P6KVG3_9BURK</name>
<feature type="transmembrane region" description="Helical" evidence="6">
    <location>
        <begin position="83"/>
        <end position="103"/>
    </location>
</feature>
<feature type="transmembrane region" description="Helical" evidence="6">
    <location>
        <begin position="340"/>
        <end position="365"/>
    </location>
</feature>
<feature type="transmembrane region" description="Helical" evidence="6">
    <location>
        <begin position="54"/>
        <end position="71"/>
    </location>
</feature>
<evidence type="ECO:0000256" key="3">
    <source>
        <dbReference type="ARBA" id="ARBA00022692"/>
    </source>
</evidence>
<dbReference type="GO" id="GO:0022857">
    <property type="term" value="F:transmembrane transporter activity"/>
    <property type="evidence" value="ECO:0007669"/>
    <property type="project" value="InterPro"/>
</dbReference>
<evidence type="ECO:0000313" key="7">
    <source>
        <dbReference type="EMBL" id="QBE62655.1"/>
    </source>
</evidence>
<dbReference type="OrthoDB" id="9787815at2"/>